<feature type="domain" description="Ground-like" evidence="3">
    <location>
        <begin position="69"/>
        <end position="138"/>
    </location>
</feature>
<evidence type="ECO:0000313" key="5">
    <source>
        <dbReference type="Proteomes" id="UP000494206"/>
    </source>
</evidence>
<sequence length="161" mass="17958">MLHLFLLVCVASAATVTQPTPLPIPAPKTTDEIEKNAVSLKMTSPGEHTVAREFIQAFSRQDDVILLNRKCNSEELEQILQLSISSSLSTSKMVISERAEREFNSQFDVICAKGIFSYYIEASKYCEVTKNEITCLAYNSTKRDQQNEGSGAEDPNDEDDE</sequence>
<evidence type="ECO:0000256" key="2">
    <source>
        <dbReference type="SAM" id="SignalP"/>
    </source>
</evidence>
<evidence type="ECO:0000259" key="3">
    <source>
        <dbReference type="Pfam" id="PF04155"/>
    </source>
</evidence>
<keyword evidence="2" id="KW-0732">Signal</keyword>
<evidence type="ECO:0000256" key="1">
    <source>
        <dbReference type="SAM" id="MobiDB-lite"/>
    </source>
</evidence>
<name>A0A8S1E1M3_9PELO</name>
<gene>
    <name evidence="4" type="ORF">CBOVIS_LOCUS872</name>
</gene>
<dbReference type="AlphaFoldDB" id="A0A8S1E1M3"/>
<reference evidence="4 5" key="1">
    <citation type="submission" date="2020-04" db="EMBL/GenBank/DDBJ databases">
        <authorList>
            <person name="Laetsch R D."/>
            <person name="Stevens L."/>
            <person name="Kumar S."/>
            <person name="Blaxter L. M."/>
        </authorList>
    </citation>
    <scope>NUCLEOTIDE SEQUENCE [LARGE SCALE GENOMIC DNA]</scope>
</reference>
<comment type="caution">
    <text evidence="4">The sequence shown here is derived from an EMBL/GenBank/DDBJ whole genome shotgun (WGS) entry which is preliminary data.</text>
</comment>
<evidence type="ECO:0000313" key="4">
    <source>
        <dbReference type="EMBL" id="CAB3397469.1"/>
    </source>
</evidence>
<dbReference type="EMBL" id="CADEPM010000001">
    <property type="protein sequence ID" value="CAB3397469.1"/>
    <property type="molecule type" value="Genomic_DNA"/>
</dbReference>
<proteinExistence type="predicted"/>
<feature type="chain" id="PRO_5035820555" description="Ground-like domain-containing protein" evidence="2">
    <location>
        <begin position="20"/>
        <end position="161"/>
    </location>
</feature>
<dbReference type="InterPro" id="IPR007284">
    <property type="entry name" value="Ground-like_dom"/>
</dbReference>
<dbReference type="Proteomes" id="UP000494206">
    <property type="component" value="Unassembled WGS sequence"/>
</dbReference>
<dbReference type="Pfam" id="PF04155">
    <property type="entry name" value="Ground-like"/>
    <property type="match status" value="1"/>
</dbReference>
<organism evidence="4 5">
    <name type="scientific">Caenorhabditis bovis</name>
    <dbReference type="NCBI Taxonomy" id="2654633"/>
    <lineage>
        <taxon>Eukaryota</taxon>
        <taxon>Metazoa</taxon>
        <taxon>Ecdysozoa</taxon>
        <taxon>Nematoda</taxon>
        <taxon>Chromadorea</taxon>
        <taxon>Rhabditida</taxon>
        <taxon>Rhabditina</taxon>
        <taxon>Rhabditomorpha</taxon>
        <taxon>Rhabditoidea</taxon>
        <taxon>Rhabditidae</taxon>
        <taxon>Peloderinae</taxon>
        <taxon>Caenorhabditis</taxon>
    </lineage>
</organism>
<keyword evidence="5" id="KW-1185">Reference proteome</keyword>
<dbReference type="OrthoDB" id="5820722at2759"/>
<feature type="signal peptide" evidence="2">
    <location>
        <begin position="1"/>
        <end position="19"/>
    </location>
</feature>
<feature type="region of interest" description="Disordered" evidence="1">
    <location>
        <begin position="142"/>
        <end position="161"/>
    </location>
</feature>
<accession>A0A8S1E1M3</accession>
<protein>
    <recommendedName>
        <fullName evidence="3">Ground-like domain-containing protein</fullName>
    </recommendedName>
</protein>